<dbReference type="Proteomes" id="UP000051497">
    <property type="component" value="Unassembled WGS sequence"/>
</dbReference>
<dbReference type="PATRIC" id="fig|1590043.3.peg.2649"/>
<reference evidence="5" key="3">
    <citation type="submission" date="2021-06" db="EMBL/GenBank/DDBJ databases">
        <title>Genomic Description and Analysis of Intracellular Bacteria, Candidatus Berkiella cookevillensis and Candidatus Berkiella aquae.</title>
        <authorList>
            <person name="Kidane D.T."/>
            <person name="Mehari Y.T."/>
            <person name="Rice F.C."/>
            <person name="Arivett B.A."/>
            <person name="Farone A.L."/>
            <person name="Berk S.G."/>
            <person name="Farone M.B."/>
        </authorList>
    </citation>
    <scope>NUCLEOTIDE SEQUENCE</scope>
    <source>
        <strain evidence="5">HT99</strain>
    </source>
</reference>
<evidence type="ECO:0000313" key="6">
    <source>
        <dbReference type="Proteomes" id="UP000051497"/>
    </source>
</evidence>
<protein>
    <submittedName>
        <fullName evidence="4">Lysine 6-dehydrogenase</fullName>
        <ecNumber evidence="4">1.4.1.18</ecNumber>
    </submittedName>
    <submittedName>
        <fullName evidence="5">Saccharopine dehydrogenase NADP-binding domain-containing protein</fullName>
    </submittedName>
</protein>
<dbReference type="Gene3D" id="3.40.50.720">
    <property type="entry name" value="NAD(P)-binding Rossmann-like Domain"/>
    <property type="match status" value="1"/>
</dbReference>
<evidence type="ECO:0000313" key="5">
    <source>
        <dbReference type="EMBL" id="MCS5712276.1"/>
    </source>
</evidence>
<dbReference type="GO" id="GO:0050303">
    <property type="term" value="F:lysine 6-dehydrogenase activity"/>
    <property type="evidence" value="ECO:0007669"/>
    <property type="project" value="UniProtKB-EC"/>
</dbReference>
<evidence type="ECO:0000256" key="1">
    <source>
        <dbReference type="ARBA" id="ARBA00023002"/>
    </source>
</evidence>
<reference evidence="5" key="2">
    <citation type="journal article" date="2016" name="Genome Announc.">
        <title>Draft Genome Sequences of Two Novel Amoeba-Resistant Intranuclear Bacteria, 'Candidatus Berkiella cookevillensis' and 'Candidatus Berkiella aquae'.</title>
        <authorList>
            <person name="Mehari Y.T."/>
            <person name="Arivett B.A."/>
            <person name="Farone A.L."/>
            <person name="Gunderson J.H."/>
            <person name="Farone M.B."/>
        </authorList>
    </citation>
    <scope>NUCLEOTIDE SEQUENCE</scope>
    <source>
        <strain evidence="5">HT99</strain>
    </source>
</reference>
<dbReference type="InterPro" id="IPR032095">
    <property type="entry name" value="Sacchrp_dh-like_C"/>
</dbReference>
<dbReference type="AlphaFoldDB" id="A0A0Q9YI77"/>
<dbReference type="SUPFAM" id="SSF51735">
    <property type="entry name" value="NAD(P)-binding Rossmann-fold domains"/>
    <property type="match status" value="1"/>
</dbReference>
<dbReference type="EMBL" id="LKAJ02000001">
    <property type="protein sequence ID" value="MCS5712276.1"/>
    <property type="molecule type" value="Genomic_DNA"/>
</dbReference>
<dbReference type="Pfam" id="PF03435">
    <property type="entry name" value="Sacchrp_dh_NADP"/>
    <property type="match status" value="1"/>
</dbReference>
<dbReference type="InterPro" id="IPR005097">
    <property type="entry name" value="Sacchrp_dh_NADP-bd"/>
</dbReference>
<gene>
    <name evidence="4" type="primary">lysDH</name>
    <name evidence="5" type="ORF">HT99x_012610</name>
    <name evidence="4" type="ORF">HT99x_02607</name>
</gene>
<evidence type="ECO:0000259" key="3">
    <source>
        <dbReference type="Pfam" id="PF16653"/>
    </source>
</evidence>
<sequence>MQKIIVAGAGRIGSLIATLLATVDEYEIHLLDSKSESFNSDLMPTAKAYRQVVLDVTSKQLDAYIKKEKITALVSCLPYTANIALATLAKNHHLHYFDLTEDIQVSAAISQLAHHAETAFVPQCGVAPGFISIVANELMKSFTSLESVYLRVGALPKHTNHALKYALTWSPEGLINEYANPCNAIVNGQLTQVQPLEDLESIEIDGLHYEAFNTSGGLGTLAMTYQGKVNTLNYKTIRYPGHCEKMRFLMIDLKLSHARESLKTILLNALPQNAEDVVLIYVAVKGNHNQTSVEKNYVKKFYPQVIAGKTWSAIQITTASSASAVIDEVLQNPKAFKGLIKQENFALEAFLKNRFGSIYKNEEDK</sequence>
<evidence type="ECO:0000313" key="4">
    <source>
        <dbReference type="EMBL" id="KRG20357.1"/>
    </source>
</evidence>
<evidence type="ECO:0000259" key="2">
    <source>
        <dbReference type="Pfam" id="PF03435"/>
    </source>
</evidence>
<accession>A0A0Q9YI77</accession>
<dbReference type="RefSeq" id="WP_075067207.1">
    <property type="nucleotide sequence ID" value="NZ_LKAJ02000001.1"/>
</dbReference>
<keyword evidence="1 4" id="KW-0560">Oxidoreductase</keyword>
<keyword evidence="6" id="KW-1185">Reference proteome</keyword>
<reference evidence="4" key="1">
    <citation type="submission" date="2015-09" db="EMBL/GenBank/DDBJ databases">
        <title>Draft Genome Sequences of Two Novel Amoeba-resistant Intranuclear Bacteria, Candidatus Berkiella cookevillensis and Candidatus Berkiella aquae.</title>
        <authorList>
            <person name="Mehari Y.T."/>
            <person name="Arivett B.A."/>
            <person name="Farone A.L."/>
            <person name="Gunderson J.H."/>
            <person name="Farone M.B."/>
        </authorList>
    </citation>
    <scope>NUCLEOTIDE SEQUENCE [LARGE SCALE GENOMIC DNA]</scope>
    <source>
        <strain evidence="4">HT99</strain>
    </source>
</reference>
<dbReference type="Pfam" id="PF16653">
    <property type="entry name" value="Sacchrp_dh_C"/>
    <property type="match status" value="1"/>
</dbReference>
<feature type="domain" description="Saccharopine dehydrogenase-like C-terminal" evidence="3">
    <location>
        <begin position="125"/>
        <end position="345"/>
    </location>
</feature>
<dbReference type="PANTHER" id="PTHR11133:SF22">
    <property type="entry name" value="ALPHA-AMINOADIPIC SEMIALDEHYDE SYNTHASE, MITOCHONDRIAL"/>
    <property type="match status" value="1"/>
</dbReference>
<dbReference type="EC" id="1.4.1.18" evidence="4"/>
<proteinExistence type="predicted"/>
<dbReference type="EMBL" id="LKAJ01000013">
    <property type="protein sequence ID" value="KRG20357.1"/>
    <property type="molecule type" value="Genomic_DNA"/>
</dbReference>
<dbReference type="PANTHER" id="PTHR11133">
    <property type="entry name" value="SACCHAROPINE DEHYDROGENASE"/>
    <property type="match status" value="1"/>
</dbReference>
<comment type="caution">
    <text evidence="4">The sequence shown here is derived from an EMBL/GenBank/DDBJ whole genome shotgun (WGS) entry which is preliminary data.</text>
</comment>
<feature type="domain" description="Saccharopine dehydrogenase NADP binding" evidence="2">
    <location>
        <begin position="4"/>
        <end position="103"/>
    </location>
</feature>
<organism evidence="4">
    <name type="scientific">Candidatus Berkiella aquae</name>
    <dbReference type="NCBI Taxonomy" id="295108"/>
    <lineage>
        <taxon>Bacteria</taxon>
        <taxon>Pseudomonadati</taxon>
        <taxon>Pseudomonadota</taxon>
        <taxon>Gammaproteobacteria</taxon>
        <taxon>Candidatus Berkiellales</taxon>
        <taxon>Candidatus Berkiellaceae</taxon>
        <taxon>Candidatus Berkiella</taxon>
    </lineage>
</organism>
<dbReference type="OrthoDB" id="9769367at2"/>
<dbReference type="STRING" id="295108.HT99x_02607"/>
<name>A0A0Q9YI77_9GAMM</name>
<dbReference type="InterPro" id="IPR051168">
    <property type="entry name" value="AASS"/>
</dbReference>
<dbReference type="Gene3D" id="3.30.360.10">
    <property type="entry name" value="Dihydrodipicolinate Reductase, domain 2"/>
    <property type="match status" value="1"/>
</dbReference>
<dbReference type="SUPFAM" id="SSF55347">
    <property type="entry name" value="Glyceraldehyde-3-phosphate dehydrogenase-like, C-terminal domain"/>
    <property type="match status" value="1"/>
</dbReference>
<dbReference type="InterPro" id="IPR036291">
    <property type="entry name" value="NAD(P)-bd_dom_sf"/>
</dbReference>